<dbReference type="Proteomes" id="UP000647172">
    <property type="component" value="Unassembled WGS sequence"/>
</dbReference>
<proteinExistence type="predicted"/>
<reference evidence="1" key="1">
    <citation type="submission" date="2021-01" db="EMBL/GenBank/DDBJ databases">
        <title>Whole genome shotgun sequence of Actinoplanes nipponensis NBRC 14063.</title>
        <authorList>
            <person name="Komaki H."/>
            <person name="Tamura T."/>
        </authorList>
    </citation>
    <scope>NUCLEOTIDE SEQUENCE</scope>
    <source>
        <strain evidence="1">NBRC 14063</strain>
    </source>
</reference>
<dbReference type="AlphaFoldDB" id="A0A919MM07"/>
<protein>
    <submittedName>
        <fullName evidence="1">Uncharacterized protein</fullName>
    </submittedName>
</protein>
<keyword evidence="2" id="KW-1185">Reference proteome</keyword>
<evidence type="ECO:0000313" key="1">
    <source>
        <dbReference type="EMBL" id="GIE46923.1"/>
    </source>
</evidence>
<accession>A0A919MM07</accession>
<organism evidence="1 2">
    <name type="scientific">Actinoplanes nipponensis</name>
    <dbReference type="NCBI Taxonomy" id="135950"/>
    <lineage>
        <taxon>Bacteria</taxon>
        <taxon>Bacillati</taxon>
        <taxon>Actinomycetota</taxon>
        <taxon>Actinomycetes</taxon>
        <taxon>Micromonosporales</taxon>
        <taxon>Micromonosporaceae</taxon>
        <taxon>Actinoplanes</taxon>
    </lineage>
</organism>
<evidence type="ECO:0000313" key="2">
    <source>
        <dbReference type="Proteomes" id="UP000647172"/>
    </source>
</evidence>
<comment type="caution">
    <text evidence="1">The sequence shown here is derived from an EMBL/GenBank/DDBJ whole genome shotgun (WGS) entry which is preliminary data.</text>
</comment>
<dbReference type="EMBL" id="BOMQ01000008">
    <property type="protein sequence ID" value="GIE46923.1"/>
    <property type="molecule type" value="Genomic_DNA"/>
</dbReference>
<gene>
    <name evidence="1" type="ORF">Ani05nite_04570</name>
</gene>
<name>A0A919MM07_9ACTN</name>
<sequence>MTPSWRRASTQLPPLPVDLLEMIQPVSLLISAPPELLTVGDWWATVSVAGVSPRARFEAPISA</sequence>